<sequence>MSGGIQFVREELHRLQTSLDEDKSTFVTKLNQVRNDVFQHIDKQIQRLRLIQEGYAESFQYLEEENYKTCDENRRSFDRLCLSINQNAEKASDLLNSFRESFPHRPRMLKNIHEYDFTDVFLDSFIQDKRDSNSQFIPINDQPEVQHTTSSIGQSHHKQFAEENNQTNFEPQSRLTSTCSSSSKPDEMIDMSFKIPYKSDRSPQLISFNSDENYFLVYSIKAHKLVYLSNQTPESVNIVLPFNKKLLNFGYSKFHRCFYFTSRQTNCFALFRLNDRQIEIIRELPLINTNEQFISGHIYQNLVHYIYSLSSKVIFAKYDMETSSDLEKINLENHLYDIEENIKYRLIDSTVNESFISCLVQLNSTKKWRIAIYDIKDFERINSFDLIDARNPLSIVSAEKREFQCSATTTTMQNDNAEYSLLFVNDPESHFIHCCDHFQYQTPIQVNAFGICALDDGNLALIGNKDLRGLNVQRYLKQNNVQLFTKED</sequence>
<protein>
    <submittedName>
        <fullName evidence="2">Uncharacterized protein</fullName>
    </submittedName>
</protein>
<evidence type="ECO:0000313" key="2">
    <source>
        <dbReference type="EMBL" id="CAF0940899.1"/>
    </source>
</evidence>
<evidence type="ECO:0000313" key="3">
    <source>
        <dbReference type="Proteomes" id="UP000663828"/>
    </source>
</evidence>
<feature type="region of interest" description="Disordered" evidence="1">
    <location>
        <begin position="164"/>
        <end position="184"/>
    </location>
</feature>
<accession>A0A814CB69</accession>
<proteinExistence type="predicted"/>
<feature type="compositionally biased region" description="Low complexity" evidence="1">
    <location>
        <begin position="173"/>
        <end position="183"/>
    </location>
</feature>
<organism evidence="2 3">
    <name type="scientific">Adineta ricciae</name>
    <name type="common">Rotifer</name>
    <dbReference type="NCBI Taxonomy" id="249248"/>
    <lineage>
        <taxon>Eukaryota</taxon>
        <taxon>Metazoa</taxon>
        <taxon>Spiralia</taxon>
        <taxon>Gnathifera</taxon>
        <taxon>Rotifera</taxon>
        <taxon>Eurotatoria</taxon>
        <taxon>Bdelloidea</taxon>
        <taxon>Adinetida</taxon>
        <taxon>Adinetidae</taxon>
        <taxon>Adineta</taxon>
    </lineage>
</organism>
<dbReference type="EMBL" id="CAJNOR010000534">
    <property type="protein sequence ID" value="CAF0940899.1"/>
    <property type="molecule type" value="Genomic_DNA"/>
</dbReference>
<dbReference type="Proteomes" id="UP000663828">
    <property type="component" value="Unassembled WGS sequence"/>
</dbReference>
<comment type="caution">
    <text evidence="2">The sequence shown here is derived from an EMBL/GenBank/DDBJ whole genome shotgun (WGS) entry which is preliminary data.</text>
</comment>
<keyword evidence="3" id="KW-1185">Reference proteome</keyword>
<gene>
    <name evidence="2" type="ORF">XAT740_LOCUS10110</name>
</gene>
<reference evidence="2" key="1">
    <citation type="submission" date="2021-02" db="EMBL/GenBank/DDBJ databases">
        <authorList>
            <person name="Nowell W R."/>
        </authorList>
    </citation>
    <scope>NUCLEOTIDE SEQUENCE</scope>
</reference>
<dbReference type="AlphaFoldDB" id="A0A814CB69"/>
<evidence type="ECO:0000256" key="1">
    <source>
        <dbReference type="SAM" id="MobiDB-lite"/>
    </source>
</evidence>
<name>A0A814CB69_ADIRI</name>